<dbReference type="NCBIfam" id="TIGR01087">
    <property type="entry name" value="murD"/>
    <property type="match status" value="1"/>
</dbReference>
<dbReference type="SUPFAM" id="SSF53244">
    <property type="entry name" value="MurD-like peptide ligases, peptide-binding domain"/>
    <property type="match status" value="1"/>
</dbReference>
<dbReference type="GO" id="GO:0008764">
    <property type="term" value="F:UDP-N-acetylmuramoylalanine-D-glutamate ligase activity"/>
    <property type="evidence" value="ECO:0007669"/>
    <property type="project" value="UniProtKB-EC"/>
</dbReference>
<accession>A0ABT9FQD8</accession>
<keyword evidence="17 18" id="KW-0132">Cell division</keyword>
<evidence type="ECO:0000256" key="12">
    <source>
        <dbReference type="ARBA" id="ARBA00022984"/>
    </source>
</evidence>
<evidence type="ECO:0000256" key="18">
    <source>
        <dbReference type="RuleBase" id="RU003664"/>
    </source>
</evidence>
<dbReference type="SUPFAM" id="SSF51984">
    <property type="entry name" value="MurCD N-terminal domain"/>
    <property type="match status" value="1"/>
</dbReference>
<keyword evidence="17 18" id="KW-0131">Cell cycle</keyword>
<evidence type="ECO:0000313" key="22">
    <source>
        <dbReference type="Proteomes" id="UP001241848"/>
    </source>
</evidence>
<comment type="caution">
    <text evidence="21">The sequence shown here is derived from an EMBL/GenBank/DDBJ whole genome shotgun (WGS) entry which is preliminary data.</text>
</comment>
<dbReference type="Pfam" id="PF02875">
    <property type="entry name" value="Mur_ligase_C"/>
    <property type="match status" value="1"/>
</dbReference>
<evidence type="ECO:0000256" key="4">
    <source>
        <dbReference type="ARBA" id="ARBA00010416"/>
    </source>
</evidence>
<sequence length="474" mass="50753">MKHPDTYKGLEVVVLGLAKSGVQVAKVLHRLGAVVTANDQKEREQCPEASELEALGISVLYGGHPDDLIHPGVKLLVKNPGIPYTVPPVQKALELGIRVVTEVEVAYHICEAPIIGITGSNGKTTTTTWVGKLLDAAGLKPIVAGNIGTPLSEAAADAEKGNWMVVELSSFQLKGTQDFRPTVACLLNIAETHLDYHGGMDDYIASKAKLFENQGPEDIAVLNWDDPVCRGLVPYMKGKVLPFSLTEHLQEGVYADPSYVPDVEDDIRRDIVYRDGSGVIHPILSVAELGIPGRFNVDNALAACAIALAAGAPLSALGEPLSHFRGVEHRLEFVAKHDGVSYYNNSKATNAKATQMSLSSFKQPIVLIAGGLDRGADYLELVPVLQGRVKAVVLLGQTKEKLAEASKKAGIEHIELVDNGEDAATALIEAVNKSASLAGPGDIVLLSPACASWDMFKSYEERGRIFKEAVHKLK</sequence>
<evidence type="ECO:0000313" key="21">
    <source>
        <dbReference type="EMBL" id="MDP4096936.1"/>
    </source>
</evidence>
<dbReference type="RefSeq" id="WP_305754540.1">
    <property type="nucleotide sequence ID" value="NZ_JAPCKK010000014.1"/>
</dbReference>
<evidence type="ECO:0000256" key="8">
    <source>
        <dbReference type="ARBA" id="ARBA00022598"/>
    </source>
</evidence>
<keyword evidence="11 17" id="KW-0133">Cell shape</keyword>
<dbReference type="EMBL" id="JAPCKK010000014">
    <property type="protein sequence ID" value="MDP4096936.1"/>
    <property type="molecule type" value="Genomic_DNA"/>
</dbReference>
<evidence type="ECO:0000256" key="10">
    <source>
        <dbReference type="ARBA" id="ARBA00022840"/>
    </source>
</evidence>
<evidence type="ECO:0000259" key="20">
    <source>
        <dbReference type="Pfam" id="PF08245"/>
    </source>
</evidence>
<reference evidence="21 22" key="1">
    <citation type="submission" date="2022-10" db="EMBL/GenBank/DDBJ databases">
        <title>Paenibacillus description and whole genome data of maize root bacterial community.</title>
        <authorList>
            <person name="Marton D."/>
            <person name="Farkas M."/>
            <person name="Cserhati M."/>
        </authorList>
    </citation>
    <scope>NUCLEOTIDE SEQUENCE [LARGE SCALE GENOMIC DNA]</scope>
    <source>
        <strain evidence="21 22">P96</strain>
    </source>
</reference>
<organism evidence="21 22">
    <name type="scientific">Paenibacillus zeirhizosphaerae</name>
    <dbReference type="NCBI Taxonomy" id="2987519"/>
    <lineage>
        <taxon>Bacteria</taxon>
        <taxon>Bacillati</taxon>
        <taxon>Bacillota</taxon>
        <taxon>Bacilli</taxon>
        <taxon>Bacillales</taxon>
        <taxon>Paenibacillaceae</taxon>
        <taxon>Paenibacillus</taxon>
    </lineage>
</organism>
<keyword evidence="22" id="KW-1185">Reference proteome</keyword>
<evidence type="ECO:0000259" key="19">
    <source>
        <dbReference type="Pfam" id="PF02875"/>
    </source>
</evidence>
<evidence type="ECO:0000256" key="17">
    <source>
        <dbReference type="HAMAP-Rule" id="MF_00639"/>
    </source>
</evidence>
<evidence type="ECO:0000256" key="11">
    <source>
        <dbReference type="ARBA" id="ARBA00022960"/>
    </source>
</evidence>
<dbReference type="EC" id="6.3.2.9" evidence="5 17"/>
<comment type="subcellular location">
    <subcellularLocation>
        <location evidence="2 17 18">Cytoplasm</location>
    </subcellularLocation>
</comment>
<evidence type="ECO:0000256" key="9">
    <source>
        <dbReference type="ARBA" id="ARBA00022741"/>
    </source>
</evidence>
<dbReference type="HAMAP" id="MF_00639">
    <property type="entry name" value="MurD"/>
    <property type="match status" value="1"/>
</dbReference>
<keyword evidence="12 17" id="KW-0573">Peptidoglycan synthesis</keyword>
<dbReference type="PANTHER" id="PTHR43692:SF1">
    <property type="entry name" value="UDP-N-ACETYLMURAMOYLALANINE--D-GLUTAMATE LIGASE"/>
    <property type="match status" value="1"/>
</dbReference>
<dbReference type="InterPro" id="IPR013221">
    <property type="entry name" value="Mur_ligase_cen"/>
</dbReference>
<feature type="domain" description="Mur ligase C-terminal" evidence="19">
    <location>
        <begin position="329"/>
        <end position="450"/>
    </location>
</feature>
<keyword evidence="10 17" id="KW-0067">ATP-binding</keyword>
<dbReference type="PANTHER" id="PTHR43692">
    <property type="entry name" value="UDP-N-ACETYLMURAMOYLALANINE--D-GLUTAMATE LIGASE"/>
    <property type="match status" value="1"/>
</dbReference>
<dbReference type="Pfam" id="PF08245">
    <property type="entry name" value="Mur_ligase_M"/>
    <property type="match status" value="1"/>
</dbReference>
<evidence type="ECO:0000256" key="2">
    <source>
        <dbReference type="ARBA" id="ARBA00004496"/>
    </source>
</evidence>
<dbReference type="Gene3D" id="3.90.190.20">
    <property type="entry name" value="Mur ligase, C-terminal domain"/>
    <property type="match status" value="1"/>
</dbReference>
<dbReference type="Proteomes" id="UP001241848">
    <property type="component" value="Unassembled WGS sequence"/>
</dbReference>
<name>A0ABT9FQD8_9BACL</name>
<dbReference type="Gene3D" id="3.40.50.720">
    <property type="entry name" value="NAD(P)-binding Rossmann-like Domain"/>
    <property type="match status" value="1"/>
</dbReference>
<feature type="domain" description="Mur ligase central" evidence="20">
    <location>
        <begin position="117"/>
        <end position="307"/>
    </location>
</feature>
<keyword evidence="9 17" id="KW-0547">Nucleotide-binding</keyword>
<evidence type="ECO:0000256" key="16">
    <source>
        <dbReference type="ARBA" id="ARBA00047632"/>
    </source>
</evidence>
<evidence type="ECO:0000256" key="7">
    <source>
        <dbReference type="ARBA" id="ARBA00022490"/>
    </source>
</evidence>
<proteinExistence type="inferred from homology"/>
<keyword evidence="7 17" id="KW-0963">Cytoplasm</keyword>
<dbReference type="InterPro" id="IPR005762">
    <property type="entry name" value="MurD"/>
</dbReference>
<keyword evidence="8 17" id="KW-0436">Ligase</keyword>
<evidence type="ECO:0000256" key="14">
    <source>
        <dbReference type="ARBA" id="ARBA00030398"/>
    </source>
</evidence>
<protein>
    <recommendedName>
        <fullName evidence="6 17">UDP-N-acetylmuramoylalanine--D-glutamate ligase</fullName>
        <ecNumber evidence="5 17">6.3.2.9</ecNumber>
    </recommendedName>
    <alternativeName>
        <fullName evidence="15 17">D-glutamic acid-adding enzyme</fullName>
    </alternativeName>
    <alternativeName>
        <fullName evidence="14 17">UDP-N-acetylmuramoyl-L-alanyl-D-glutamate synthetase</fullName>
    </alternativeName>
</protein>
<evidence type="ECO:0000256" key="6">
    <source>
        <dbReference type="ARBA" id="ARBA00015655"/>
    </source>
</evidence>
<feature type="binding site" evidence="17">
    <location>
        <begin position="119"/>
        <end position="125"/>
    </location>
    <ligand>
        <name>ATP</name>
        <dbReference type="ChEBI" id="CHEBI:30616"/>
    </ligand>
</feature>
<evidence type="ECO:0000256" key="1">
    <source>
        <dbReference type="ARBA" id="ARBA00002734"/>
    </source>
</evidence>
<evidence type="ECO:0000256" key="5">
    <source>
        <dbReference type="ARBA" id="ARBA00012212"/>
    </source>
</evidence>
<dbReference type="Gene3D" id="3.40.1190.10">
    <property type="entry name" value="Mur-like, catalytic domain"/>
    <property type="match status" value="1"/>
</dbReference>
<dbReference type="SUPFAM" id="SSF53623">
    <property type="entry name" value="MurD-like peptide ligases, catalytic domain"/>
    <property type="match status" value="1"/>
</dbReference>
<gene>
    <name evidence="17 21" type="primary">murD</name>
    <name evidence="21" type="ORF">OIN60_09155</name>
</gene>
<evidence type="ECO:0000256" key="13">
    <source>
        <dbReference type="ARBA" id="ARBA00023316"/>
    </source>
</evidence>
<evidence type="ECO:0000256" key="15">
    <source>
        <dbReference type="ARBA" id="ARBA00032324"/>
    </source>
</evidence>
<dbReference type="Pfam" id="PF21799">
    <property type="entry name" value="MurD-like_N"/>
    <property type="match status" value="1"/>
</dbReference>
<dbReference type="InterPro" id="IPR036565">
    <property type="entry name" value="Mur-like_cat_sf"/>
</dbReference>
<keyword evidence="13 17" id="KW-0961">Cell wall biogenesis/degradation</keyword>
<evidence type="ECO:0000256" key="3">
    <source>
        <dbReference type="ARBA" id="ARBA00004752"/>
    </source>
</evidence>
<comment type="pathway">
    <text evidence="3 17 18">Cell wall biogenesis; peptidoglycan biosynthesis.</text>
</comment>
<comment type="catalytic activity">
    <reaction evidence="16 17 18">
        <text>UDP-N-acetyl-alpha-D-muramoyl-L-alanine + D-glutamate + ATP = UDP-N-acetyl-alpha-D-muramoyl-L-alanyl-D-glutamate + ADP + phosphate + H(+)</text>
        <dbReference type="Rhea" id="RHEA:16429"/>
        <dbReference type="ChEBI" id="CHEBI:15378"/>
        <dbReference type="ChEBI" id="CHEBI:29986"/>
        <dbReference type="ChEBI" id="CHEBI:30616"/>
        <dbReference type="ChEBI" id="CHEBI:43474"/>
        <dbReference type="ChEBI" id="CHEBI:83898"/>
        <dbReference type="ChEBI" id="CHEBI:83900"/>
        <dbReference type="ChEBI" id="CHEBI:456216"/>
        <dbReference type="EC" id="6.3.2.9"/>
    </reaction>
</comment>
<dbReference type="InterPro" id="IPR036615">
    <property type="entry name" value="Mur_ligase_C_dom_sf"/>
</dbReference>
<comment type="similarity">
    <text evidence="4 17">Belongs to the MurCDEF family.</text>
</comment>
<comment type="function">
    <text evidence="1 17 18">Cell wall formation. Catalyzes the addition of glutamate to the nucleotide precursor UDP-N-acetylmuramoyl-L-alanine (UMA).</text>
</comment>
<dbReference type="InterPro" id="IPR004101">
    <property type="entry name" value="Mur_ligase_C"/>
</dbReference>